<organism evidence="2 3">
    <name type="scientific">Povalibacter uvarum</name>
    <dbReference type="NCBI Taxonomy" id="732238"/>
    <lineage>
        <taxon>Bacteria</taxon>
        <taxon>Pseudomonadati</taxon>
        <taxon>Pseudomonadota</taxon>
        <taxon>Gammaproteobacteria</taxon>
        <taxon>Steroidobacterales</taxon>
        <taxon>Steroidobacteraceae</taxon>
        <taxon>Povalibacter</taxon>
    </lineage>
</organism>
<evidence type="ECO:0000256" key="1">
    <source>
        <dbReference type="SAM" id="MobiDB-lite"/>
    </source>
</evidence>
<comment type="caution">
    <text evidence="2">The sequence shown here is derived from an EMBL/GenBank/DDBJ whole genome shotgun (WGS) entry which is preliminary data.</text>
</comment>
<name>A0A841HGS2_9GAMM</name>
<dbReference type="AlphaFoldDB" id="A0A841HGS2"/>
<feature type="region of interest" description="Disordered" evidence="1">
    <location>
        <begin position="1"/>
        <end position="24"/>
    </location>
</feature>
<sequence length="86" mass="9597">MSQQQDRTDDAIADPSRQFKTPMDVLRDPKLDVDAKRAILESWKKDAELLSTATNENMTGGESPIPTLQDVNIALEKLEKLSGRVN</sequence>
<dbReference type="RefSeq" id="WP_184329544.1">
    <property type="nucleotide sequence ID" value="NZ_JACHHZ010000001.1"/>
</dbReference>
<reference evidence="2 3" key="1">
    <citation type="submission" date="2020-08" db="EMBL/GenBank/DDBJ databases">
        <title>Genomic Encyclopedia of Type Strains, Phase IV (KMG-IV): sequencing the most valuable type-strain genomes for metagenomic binning, comparative biology and taxonomic classification.</title>
        <authorList>
            <person name="Goeker M."/>
        </authorList>
    </citation>
    <scope>NUCLEOTIDE SEQUENCE [LARGE SCALE GENOMIC DNA]</scope>
    <source>
        <strain evidence="2 3">DSM 26723</strain>
    </source>
</reference>
<dbReference type="Proteomes" id="UP000588068">
    <property type="component" value="Unassembled WGS sequence"/>
</dbReference>
<keyword evidence="3" id="KW-1185">Reference proteome</keyword>
<accession>A0A841HGS2</accession>
<proteinExistence type="predicted"/>
<gene>
    <name evidence="2" type="ORF">HNQ60_000610</name>
</gene>
<feature type="compositionally biased region" description="Basic and acidic residues" evidence="1">
    <location>
        <begin position="1"/>
        <end position="10"/>
    </location>
</feature>
<dbReference type="EMBL" id="JACHHZ010000001">
    <property type="protein sequence ID" value="MBB6091764.1"/>
    <property type="molecule type" value="Genomic_DNA"/>
</dbReference>
<evidence type="ECO:0000313" key="3">
    <source>
        <dbReference type="Proteomes" id="UP000588068"/>
    </source>
</evidence>
<evidence type="ECO:0000313" key="2">
    <source>
        <dbReference type="EMBL" id="MBB6091764.1"/>
    </source>
</evidence>
<protein>
    <submittedName>
        <fullName evidence="2">Uncharacterized protein</fullName>
    </submittedName>
</protein>